<reference evidence="1 2" key="1">
    <citation type="journal article" date="2016" name="Mol. Biol. Evol.">
        <title>Comparative Genomics of Early-Diverging Mushroom-Forming Fungi Provides Insights into the Origins of Lignocellulose Decay Capabilities.</title>
        <authorList>
            <person name="Nagy L.G."/>
            <person name="Riley R."/>
            <person name="Tritt A."/>
            <person name="Adam C."/>
            <person name="Daum C."/>
            <person name="Floudas D."/>
            <person name="Sun H."/>
            <person name="Yadav J.S."/>
            <person name="Pangilinan J."/>
            <person name="Larsson K.H."/>
            <person name="Matsuura K."/>
            <person name="Barry K."/>
            <person name="Labutti K."/>
            <person name="Kuo R."/>
            <person name="Ohm R.A."/>
            <person name="Bhattacharya S.S."/>
            <person name="Shirouzu T."/>
            <person name="Yoshinaga Y."/>
            <person name="Martin F.M."/>
            <person name="Grigoriev I.V."/>
            <person name="Hibbett D.S."/>
        </authorList>
    </citation>
    <scope>NUCLEOTIDE SEQUENCE [LARGE SCALE GENOMIC DNA]</scope>
    <source>
        <strain evidence="1 2">HHB12029</strain>
    </source>
</reference>
<evidence type="ECO:0000313" key="1">
    <source>
        <dbReference type="EMBL" id="KZV95285.1"/>
    </source>
</evidence>
<keyword evidence="2" id="KW-1185">Reference proteome</keyword>
<organism evidence="1 2">
    <name type="scientific">Exidia glandulosa HHB12029</name>
    <dbReference type="NCBI Taxonomy" id="1314781"/>
    <lineage>
        <taxon>Eukaryota</taxon>
        <taxon>Fungi</taxon>
        <taxon>Dikarya</taxon>
        <taxon>Basidiomycota</taxon>
        <taxon>Agaricomycotina</taxon>
        <taxon>Agaricomycetes</taxon>
        <taxon>Auriculariales</taxon>
        <taxon>Exidiaceae</taxon>
        <taxon>Exidia</taxon>
    </lineage>
</organism>
<accession>A0A165JSV2</accession>
<sequence length="89" mass="10019">MSPTLSLSSLGPTARSAKVVQRQRYCTSPSTLNHHGHVPRFCQVARRCCHGVDLPSSPLLAKYRLVARLSPCTLPYPCTDQPWVCHRRY</sequence>
<protein>
    <submittedName>
        <fullName evidence="1">Uncharacterized protein</fullName>
    </submittedName>
</protein>
<dbReference type="Proteomes" id="UP000077266">
    <property type="component" value="Unassembled WGS sequence"/>
</dbReference>
<evidence type="ECO:0000313" key="2">
    <source>
        <dbReference type="Proteomes" id="UP000077266"/>
    </source>
</evidence>
<proteinExistence type="predicted"/>
<gene>
    <name evidence="1" type="ORF">EXIGLDRAFT_480210</name>
</gene>
<dbReference type="EMBL" id="KV425960">
    <property type="protein sequence ID" value="KZV95285.1"/>
    <property type="molecule type" value="Genomic_DNA"/>
</dbReference>
<name>A0A165JSV2_EXIGL</name>
<dbReference type="AlphaFoldDB" id="A0A165JSV2"/>
<dbReference type="InParanoid" id="A0A165JSV2"/>